<proteinExistence type="predicted"/>
<protein>
    <submittedName>
        <fullName evidence="2">Uncharacterized protein</fullName>
    </submittedName>
</protein>
<comment type="caution">
    <text evidence="2">The sequence shown here is derived from an EMBL/GenBank/DDBJ whole genome shotgun (WGS) entry which is preliminary data.</text>
</comment>
<dbReference type="AlphaFoldDB" id="A0A0F9Q0J7"/>
<evidence type="ECO:0000313" key="1">
    <source>
        <dbReference type="EMBL" id="KKM87818.1"/>
    </source>
</evidence>
<reference evidence="2" key="1">
    <citation type="journal article" date="2015" name="Nature">
        <title>Complex archaea that bridge the gap between prokaryotes and eukaryotes.</title>
        <authorList>
            <person name="Spang A."/>
            <person name="Saw J.H."/>
            <person name="Jorgensen S.L."/>
            <person name="Zaremba-Niedzwiedzka K."/>
            <person name="Martijn J."/>
            <person name="Lind A.E."/>
            <person name="van Eijk R."/>
            <person name="Schleper C."/>
            <person name="Guy L."/>
            <person name="Ettema T.J."/>
        </authorList>
    </citation>
    <scope>NUCLEOTIDE SEQUENCE</scope>
</reference>
<gene>
    <name evidence="2" type="ORF">LCGC14_0833120</name>
    <name evidence="1" type="ORF">LCGC14_1264990</name>
</gene>
<accession>A0A0F9Q0J7</accession>
<organism evidence="2">
    <name type="scientific">marine sediment metagenome</name>
    <dbReference type="NCBI Taxonomy" id="412755"/>
    <lineage>
        <taxon>unclassified sequences</taxon>
        <taxon>metagenomes</taxon>
        <taxon>ecological metagenomes</taxon>
    </lineage>
</organism>
<name>A0A0F9Q0J7_9ZZZZ</name>
<evidence type="ECO:0000313" key="2">
    <source>
        <dbReference type="EMBL" id="KKN30527.1"/>
    </source>
</evidence>
<sequence length="98" mass="10783">MAERRFNPLDPLGLFDWEEKAPIVVTTTILSVGPKLTGLRTDLERIDRLLREIRGEVAAVPGWQGRAGDLTEAMIGATAARMIVGRVEADLQRLARSS</sequence>
<dbReference type="EMBL" id="LAZR01002399">
    <property type="protein sequence ID" value="KKN30527.1"/>
    <property type="molecule type" value="Genomic_DNA"/>
</dbReference>
<dbReference type="EMBL" id="LAZR01007049">
    <property type="protein sequence ID" value="KKM87818.1"/>
    <property type="molecule type" value="Genomic_DNA"/>
</dbReference>